<evidence type="ECO:0000259" key="10">
    <source>
        <dbReference type="PROSITE" id="PS50240"/>
    </source>
</evidence>
<comment type="subcellular location">
    <subcellularLocation>
        <location evidence="1">Secreted</location>
        <location evidence="1">Extracellular space</location>
    </subcellularLocation>
</comment>
<evidence type="ECO:0000256" key="4">
    <source>
        <dbReference type="ARBA" id="ARBA00022825"/>
    </source>
</evidence>
<dbReference type="SUPFAM" id="SSF50494">
    <property type="entry name" value="Trypsin-like serine proteases"/>
    <property type="match status" value="1"/>
</dbReference>
<evidence type="ECO:0000313" key="11">
    <source>
        <dbReference type="EMBL" id="KAJ8262787.1"/>
    </source>
</evidence>
<dbReference type="EMBL" id="JAFJMO010000011">
    <property type="protein sequence ID" value="KAJ8262787.1"/>
    <property type="molecule type" value="Genomic_DNA"/>
</dbReference>
<dbReference type="GO" id="GO:0006508">
    <property type="term" value="P:proteolysis"/>
    <property type="evidence" value="ECO:0007669"/>
    <property type="project" value="UniProtKB-KW"/>
</dbReference>
<dbReference type="Gene3D" id="2.40.10.10">
    <property type="entry name" value="Trypsin-like serine proteases"/>
    <property type="match status" value="3"/>
</dbReference>
<dbReference type="SMART" id="SM00020">
    <property type="entry name" value="Tryp_SPc"/>
    <property type="match status" value="1"/>
</dbReference>
<sequence length="225" mass="24317">MKGKGHLFTHLLVLLLCLITGEGAEIIDGNEVPPHSLPFMALLQDSEGTQFCGGTLIDLHVSSVLLGVHTRSKSEMEYRQLQKLDRKAKKTKAVRPLTLPPPVQDVPAGTGCVVAGWGVTKYGGEMSDVLMSANVTVIDRALCNSKDYYNLHPIITNEMLCAGSKDKSHADTCQGDSGGPLLCEGKLRGVTSFGKKCGLKKKPGVYAALTKEQTQWIHKTMKSLL</sequence>
<feature type="domain" description="Peptidase S1" evidence="10">
    <location>
        <begin position="26"/>
        <end position="222"/>
    </location>
</feature>
<evidence type="ECO:0000256" key="1">
    <source>
        <dbReference type="ARBA" id="ARBA00004239"/>
    </source>
</evidence>
<keyword evidence="2" id="KW-0645">Protease</keyword>
<evidence type="ECO:0000313" key="12">
    <source>
        <dbReference type="Proteomes" id="UP001152803"/>
    </source>
</evidence>
<dbReference type="InterPro" id="IPR001254">
    <property type="entry name" value="Trypsin_dom"/>
</dbReference>
<keyword evidence="9" id="KW-0732">Signal</keyword>
<dbReference type="GO" id="GO:0004252">
    <property type="term" value="F:serine-type endopeptidase activity"/>
    <property type="evidence" value="ECO:0007669"/>
    <property type="project" value="UniProtKB-EC"/>
</dbReference>
<accession>A0A9Q1D8G3</accession>
<evidence type="ECO:0000256" key="5">
    <source>
        <dbReference type="ARBA" id="ARBA00023157"/>
    </source>
</evidence>
<evidence type="ECO:0000256" key="7">
    <source>
        <dbReference type="ARBA" id="ARBA00036320"/>
    </source>
</evidence>
<feature type="signal peptide" evidence="9">
    <location>
        <begin position="1"/>
        <end position="23"/>
    </location>
</feature>
<dbReference type="PANTHER" id="PTHR24264">
    <property type="entry name" value="TRYPSIN-RELATED"/>
    <property type="match status" value="1"/>
</dbReference>
<dbReference type="InterPro" id="IPR043504">
    <property type="entry name" value="Peptidase_S1_PA_chymotrypsin"/>
</dbReference>
<dbReference type="InterPro" id="IPR033116">
    <property type="entry name" value="TRYPSIN_SER"/>
</dbReference>
<dbReference type="PROSITE" id="PS00135">
    <property type="entry name" value="TRYPSIN_SER"/>
    <property type="match status" value="1"/>
</dbReference>
<gene>
    <name evidence="11" type="ORF">COCON_G00152440</name>
</gene>
<dbReference type="InterPro" id="IPR050127">
    <property type="entry name" value="Serine_Proteases_S1"/>
</dbReference>
<evidence type="ECO:0000256" key="2">
    <source>
        <dbReference type="ARBA" id="ARBA00022670"/>
    </source>
</evidence>
<dbReference type="Proteomes" id="UP001152803">
    <property type="component" value="Unassembled WGS sequence"/>
</dbReference>
<evidence type="ECO:0000256" key="3">
    <source>
        <dbReference type="ARBA" id="ARBA00022801"/>
    </source>
</evidence>
<dbReference type="PROSITE" id="PS50240">
    <property type="entry name" value="TRYPSIN_DOM"/>
    <property type="match status" value="1"/>
</dbReference>
<keyword evidence="5" id="KW-1015">Disulfide bond</keyword>
<dbReference type="EC" id="3.4.21.4" evidence="8"/>
<keyword evidence="4" id="KW-0720">Serine protease</keyword>
<dbReference type="CDD" id="cd00190">
    <property type="entry name" value="Tryp_SPc"/>
    <property type="match status" value="1"/>
</dbReference>
<dbReference type="FunFam" id="2.40.10.10:FF:000002">
    <property type="entry name" value="Transmembrane protease serine"/>
    <property type="match status" value="1"/>
</dbReference>
<dbReference type="GO" id="GO:0005615">
    <property type="term" value="C:extracellular space"/>
    <property type="evidence" value="ECO:0007669"/>
    <property type="project" value="TreeGrafter"/>
</dbReference>
<reference evidence="11" key="1">
    <citation type="journal article" date="2023" name="Science">
        <title>Genome structures resolve the early diversification of teleost fishes.</title>
        <authorList>
            <person name="Parey E."/>
            <person name="Louis A."/>
            <person name="Montfort J."/>
            <person name="Bouchez O."/>
            <person name="Roques C."/>
            <person name="Iampietro C."/>
            <person name="Lluch J."/>
            <person name="Castinel A."/>
            <person name="Donnadieu C."/>
            <person name="Desvignes T."/>
            <person name="Floi Bucao C."/>
            <person name="Jouanno E."/>
            <person name="Wen M."/>
            <person name="Mejri S."/>
            <person name="Dirks R."/>
            <person name="Jansen H."/>
            <person name="Henkel C."/>
            <person name="Chen W.J."/>
            <person name="Zahm M."/>
            <person name="Cabau C."/>
            <person name="Klopp C."/>
            <person name="Thompson A.W."/>
            <person name="Robinson-Rechavi M."/>
            <person name="Braasch I."/>
            <person name="Lecointre G."/>
            <person name="Bobe J."/>
            <person name="Postlethwait J.H."/>
            <person name="Berthelot C."/>
            <person name="Roest Crollius H."/>
            <person name="Guiguen Y."/>
        </authorList>
    </citation>
    <scope>NUCLEOTIDE SEQUENCE</scope>
    <source>
        <strain evidence="11">Concon-B</strain>
    </source>
</reference>
<evidence type="ECO:0000256" key="9">
    <source>
        <dbReference type="SAM" id="SignalP"/>
    </source>
</evidence>
<dbReference type="PANTHER" id="PTHR24264:SF54">
    <property type="entry name" value="PEPTIDASE S1 DOMAIN-CONTAINING PROTEIN"/>
    <property type="match status" value="1"/>
</dbReference>
<dbReference type="AlphaFoldDB" id="A0A9Q1D8G3"/>
<dbReference type="OrthoDB" id="6755574at2759"/>
<comment type="caution">
    <text evidence="11">The sequence shown here is derived from an EMBL/GenBank/DDBJ whole genome shotgun (WGS) entry which is preliminary data.</text>
</comment>
<proteinExistence type="inferred from homology"/>
<evidence type="ECO:0000256" key="6">
    <source>
        <dbReference type="ARBA" id="ARBA00024195"/>
    </source>
</evidence>
<evidence type="ECO:0000256" key="8">
    <source>
        <dbReference type="ARBA" id="ARBA00038868"/>
    </source>
</evidence>
<protein>
    <recommendedName>
        <fullName evidence="8">trypsin</fullName>
        <ecNumber evidence="8">3.4.21.4</ecNumber>
    </recommendedName>
</protein>
<keyword evidence="3" id="KW-0378">Hydrolase</keyword>
<comment type="similarity">
    <text evidence="6">Belongs to the peptidase S1 family. CLIP subfamily.</text>
</comment>
<organism evidence="11 12">
    <name type="scientific">Conger conger</name>
    <name type="common">Conger eel</name>
    <name type="synonym">Muraena conger</name>
    <dbReference type="NCBI Taxonomy" id="82655"/>
    <lineage>
        <taxon>Eukaryota</taxon>
        <taxon>Metazoa</taxon>
        <taxon>Chordata</taxon>
        <taxon>Craniata</taxon>
        <taxon>Vertebrata</taxon>
        <taxon>Euteleostomi</taxon>
        <taxon>Actinopterygii</taxon>
        <taxon>Neopterygii</taxon>
        <taxon>Teleostei</taxon>
        <taxon>Anguilliformes</taxon>
        <taxon>Congridae</taxon>
        <taxon>Conger</taxon>
    </lineage>
</organism>
<comment type="catalytic activity">
    <reaction evidence="7">
        <text>Preferential cleavage: Arg-|-Xaa, Lys-|-Xaa.</text>
        <dbReference type="EC" id="3.4.21.4"/>
    </reaction>
</comment>
<dbReference type="Pfam" id="PF00089">
    <property type="entry name" value="Trypsin"/>
    <property type="match status" value="1"/>
</dbReference>
<dbReference type="InterPro" id="IPR009003">
    <property type="entry name" value="Peptidase_S1_PA"/>
</dbReference>
<keyword evidence="12" id="KW-1185">Reference proteome</keyword>
<feature type="chain" id="PRO_5040336768" description="trypsin" evidence="9">
    <location>
        <begin position="24"/>
        <end position="225"/>
    </location>
</feature>
<name>A0A9Q1D8G3_CONCO</name>